<protein>
    <recommendedName>
        <fullName evidence="4">HTH CENPB-type domain-containing protein</fullName>
    </recommendedName>
</protein>
<keyword evidence="3" id="KW-1185">Reference proteome</keyword>
<feature type="compositionally biased region" description="Basic and acidic residues" evidence="1">
    <location>
        <begin position="243"/>
        <end position="256"/>
    </location>
</feature>
<evidence type="ECO:0000313" key="2">
    <source>
        <dbReference type="EMBL" id="SPJ80009.1"/>
    </source>
</evidence>
<sequence>MTFQFNYTNSIQEIPSQFNLLENRVELELTAALLRAAATAFGTSKSDVQHHLKSLEKSGSHSFIDRPVGRPRNLDDSEDRALAAYVVWLEKCGFLATRIQVEAAVSPLWQNRTPPAGPVGQGWYPRFVKDHPGLQKKGIVRAFDRDHAAFENGDLGNLEHFFSKLSEIVELRNLTASQILNADERGIRIGVIRERLEVLIVKSISSLAASALLLRIKKRRSSKTVKPSGLYLNSVAVKPVRESLESSTQKEQEEIRRQKRGIKTLRKQHFK</sequence>
<proteinExistence type="predicted"/>
<evidence type="ECO:0008006" key="4">
    <source>
        <dbReference type="Google" id="ProtNLM"/>
    </source>
</evidence>
<feature type="compositionally biased region" description="Basic residues" evidence="1">
    <location>
        <begin position="257"/>
        <end position="271"/>
    </location>
</feature>
<dbReference type="EMBL" id="ONZP01000293">
    <property type="protein sequence ID" value="SPJ80009.1"/>
    <property type="molecule type" value="Genomic_DNA"/>
</dbReference>
<reference evidence="2" key="1">
    <citation type="submission" date="2018-03" db="EMBL/GenBank/DDBJ databases">
        <authorList>
            <person name="Guldener U."/>
        </authorList>
    </citation>
    <scope>NUCLEOTIDE SEQUENCE</scope>
</reference>
<gene>
    <name evidence="2" type="ORF">FTOL_08400</name>
</gene>
<comment type="caution">
    <text evidence="2">The sequence shown here is derived from an EMBL/GenBank/DDBJ whole genome shotgun (WGS) entry which is preliminary data.</text>
</comment>
<dbReference type="Proteomes" id="UP001187734">
    <property type="component" value="Unassembled WGS sequence"/>
</dbReference>
<accession>A0AAE8MCJ4</accession>
<dbReference type="AlphaFoldDB" id="A0AAE8MCJ4"/>
<name>A0AAE8MCJ4_9HYPO</name>
<evidence type="ECO:0000313" key="3">
    <source>
        <dbReference type="Proteomes" id="UP001187734"/>
    </source>
</evidence>
<evidence type="ECO:0000256" key="1">
    <source>
        <dbReference type="SAM" id="MobiDB-lite"/>
    </source>
</evidence>
<feature type="region of interest" description="Disordered" evidence="1">
    <location>
        <begin position="243"/>
        <end position="271"/>
    </location>
</feature>
<organism evidence="2 3">
    <name type="scientific">Fusarium torulosum</name>
    <dbReference type="NCBI Taxonomy" id="33205"/>
    <lineage>
        <taxon>Eukaryota</taxon>
        <taxon>Fungi</taxon>
        <taxon>Dikarya</taxon>
        <taxon>Ascomycota</taxon>
        <taxon>Pezizomycotina</taxon>
        <taxon>Sordariomycetes</taxon>
        <taxon>Hypocreomycetidae</taxon>
        <taxon>Hypocreales</taxon>
        <taxon>Nectriaceae</taxon>
        <taxon>Fusarium</taxon>
    </lineage>
</organism>